<reference evidence="15" key="1">
    <citation type="submission" date="2022-07" db="EMBL/GenBank/DDBJ databases">
        <authorList>
            <person name="Trinca V."/>
            <person name="Uliana J.V.C."/>
            <person name="Torres T.T."/>
            <person name="Ward R.J."/>
            <person name="Monesi N."/>
        </authorList>
    </citation>
    <scope>NUCLEOTIDE SEQUENCE</scope>
    <source>
        <strain evidence="15">HSMRA1968</strain>
        <tissue evidence="15">Whole embryos</tissue>
    </source>
</reference>
<evidence type="ECO:0000256" key="14">
    <source>
        <dbReference type="SAM" id="MobiDB-lite"/>
    </source>
</evidence>
<evidence type="ECO:0000313" key="15">
    <source>
        <dbReference type="EMBL" id="KAJ6637288.1"/>
    </source>
</evidence>
<protein>
    <submittedName>
        <fullName evidence="15">Cytochrome P450 4c3</fullName>
    </submittedName>
</protein>
<evidence type="ECO:0000256" key="1">
    <source>
        <dbReference type="ARBA" id="ARBA00001971"/>
    </source>
</evidence>
<dbReference type="AlphaFoldDB" id="A0A9Q0RYU0"/>
<evidence type="ECO:0000256" key="4">
    <source>
        <dbReference type="ARBA" id="ARBA00004406"/>
    </source>
</evidence>
<dbReference type="PANTHER" id="PTHR24291:SF189">
    <property type="entry name" value="CYTOCHROME P450 4C3-RELATED"/>
    <property type="match status" value="1"/>
</dbReference>
<dbReference type="PANTHER" id="PTHR24291">
    <property type="entry name" value="CYTOCHROME P450 FAMILY 4"/>
    <property type="match status" value="1"/>
</dbReference>
<keyword evidence="6" id="KW-0349">Heme</keyword>
<comment type="caution">
    <text evidence="15">The sequence shown here is derived from an EMBL/GenBank/DDBJ whole genome shotgun (WGS) entry which is preliminary data.</text>
</comment>
<keyword evidence="13" id="KW-0472">Membrane</keyword>
<name>A0A9Q0RYU0_9DIPT</name>
<keyword evidence="8" id="KW-0256">Endoplasmic reticulum</keyword>
<evidence type="ECO:0000256" key="11">
    <source>
        <dbReference type="ARBA" id="ARBA00023004"/>
    </source>
</evidence>
<dbReference type="Proteomes" id="UP001151699">
    <property type="component" value="Chromosome X"/>
</dbReference>
<feature type="region of interest" description="Disordered" evidence="14">
    <location>
        <begin position="77"/>
        <end position="99"/>
    </location>
</feature>
<keyword evidence="10" id="KW-0560">Oxidoreductase</keyword>
<dbReference type="Pfam" id="PF00067">
    <property type="entry name" value="p450"/>
    <property type="match status" value="1"/>
</dbReference>
<keyword evidence="11" id="KW-0408">Iron</keyword>
<keyword evidence="16" id="KW-1185">Reference proteome</keyword>
<keyword evidence="9" id="KW-0492">Microsome</keyword>
<dbReference type="InterPro" id="IPR036396">
    <property type="entry name" value="Cyt_P450_sf"/>
</dbReference>
<feature type="compositionally biased region" description="Low complexity" evidence="14">
    <location>
        <begin position="77"/>
        <end position="90"/>
    </location>
</feature>
<comment type="cofactor">
    <cofactor evidence="1">
        <name>heme</name>
        <dbReference type="ChEBI" id="CHEBI:30413"/>
    </cofactor>
</comment>
<comment type="function">
    <text evidence="2">May be involved in the metabolism of insect hormones and in the breakdown of synthetic insecticides.</text>
</comment>
<dbReference type="OrthoDB" id="1470350at2759"/>
<dbReference type="InterPro" id="IPR001128">
    <property type="entry name" value="Cyt_P450"/>
</dbReference>
<evidence type="ECO:0000256" key="8">
    <source>
        <dbReference type="ARBA" id="ARBA00022824"/>
    </source>
</evidence>
<evidence type="ECO:0000256" key="13">
    <source>
        <dbReference type="ARBA" id="ARBA00023136"/>
    </source>
</evidence>
<dbReference type="Gene3D" id="1.10.630.10">
    <property type="entry name" value="Cytochrome P450"/>
    <property type="match status" value="1"/>
</dbReference>
<sequence>MGRSVNAQENSDSDYVKAVYEIGEIVQTRQSKLWLQPDAMFKLSKLYKSHQRCIEILHGFSYRVIRERKEEIKRAKLNNNNLNLPNNNKNGVESSPDDE</sequence>
<dbReference type="GO" id="GO:0004497">
    <property type="term" value="F:monooxygenase activity"/>
    <property type="evidence" value="ECO:0007669"/>
    <property type="project" value="UniProtKB-KW"/>
</dbReference>
<evidence type="ECO:0000256" key="7">
    <source>
        <dbReference type="ARBA" id="ARBA00022723"/>
    </source>
</evidence>
<gene>
    <name evidence="15" type="primary">Cyp4c3_2</name>
    <name evidence="15" type="ORF">Bhyg_10018</name>
</gene>
<dbReference type="EMBL" id="WJQU01000003">
    <property type="protein sequence ID" value="KAJ6637288.1"/>
    <property type="molecule type" value="Genomic_DNA"/>
</dbReference>
<evidence type="ECO:0000256" key="3">
    <source>
        <dbReference type="ARBA" id="ARBA00004174"/>
    </source>
</evidence>
<dbReference type="SUPFAM" id="SSF48264">
    <property type="entry name" value="Cytochrome P450"/>
    <property type="match status" value="1"/>
</dbReference>
<evidence type="ECO:0000256" key="9">
    <source>
        <dbReference type="ARBA" id="ARBA00022848"/>
    </source>
</evidence>
<evidence type="ECO:0000256" key="12">
    <source>
        <dbReference type="ARBA" id="ARBA00023033"/>
    </source>
</evidence>
<comment type="subcellular location">
    <subcellularLocation>
        <location evidence="4">Endoplasmic reticulum membrane</location>
        <topology evidence="4">Peripheral membrane protein</topology>
    </subcellularLocation>
    <subcellularLocation>
        <location evidence="3">Microsome membrane</location>
        <topology evidence="3">Peripheral membrane protein</topology>
    </subcellularLocation>
</comment>
<organism evidence="15 16">
    <name type="scientific">Pseudolycoriella hygida</name>
    <dbReference type="NCBI Taxonomy" id="35572"/>
    <lineage>
        <taxon>Eukaryota</taxon>
        <taxon>Metazoa</taxon>
        <taxon>Ecdysozoa</taxon>
        <taxon>Arthropoda</taxon>
        <taxon>Hexapoda</taxon>
        <taxon>Insecta</taxon>
        <taxon>Pterygota</taxon>
        <taxon>Neoptera</taxon>
        <taxon>Endopterygota</taxon>
        <taxon>Diptera</taxon>
        <taxon>Nematocera</taxon>
        <taxon>Sciaroidea</taxon>
        <taxon>Sciaridae</taxon>
        <taxon>Pseudolycoriella</taxon>
    </lineage>
</organism>
<evidence type="ECO:0000256" key="10">
    <source>
        <dbReference type="ARBA" id="ARBA00023002"/>
    </source>
</evidence>
<evidence type="ECO:0000256" key="6">
    <source>
        <dbReference type="ARBA" id="ARBA00022617"/>
    </source>
</evidence>
<dbReference type="GO" id="GO:0016705">
    <property type="term" value="F:oxidoreductase activity, acting on paired donors, with incorporation or reduction of molecular oxygen"/>
    <property type="evidence" value="ECO:0007669"/>
    <property type="project" value="InterPro"/>
</dbReference>
<keyword evidence="12" id="KW-0503">Monooxygenase</keyword>
<comment type="similarity">
    <text evidence="5">Belongs to the cytochrome P450 family.</text>
</comment>
<evidence type="ECO:0000313" key="16">
    <source>
        <dbReference type="Proteomes" id="UP001151699"/>
    </source>
</evidence>
<keyword evidence="7" id="KW-0479">Metal-binding</keyword>
<accession>A0A9Q0RYU0</accession>
<dbReference type="InterPro" id="IPR050196">
    <property type="entry name" value="Cytochrome_P450_Monoox"/>
</dbReference>
<dbReference type="GO" id="GO:0005506">
    <property type="term" value="F:iron ion binding"/>
    <property type="evidence" value="ECO:0007669"/>
    <property type="project" value="InterPro"/>
</dbReference>
<dbReference type="GO" id="GO:0005789">
    <property type="term" value="C:endoplasmic reticulum membrane"/>
    <property type="evidence" value="ECO:0007669"/>
    <property type="project" value="UniProtKB-SubCell"/>
</dbReference>
<proteinExistence type="inferred from homology"/>
<feature type="non-terminal residue" evidence="15">
    <location>
        <position position="99"/>
    </location>
</feature>
<dbReference type="GO" id="GO:0020037">
    <property type="term" value="F:heme binding"/>
    <property type="evidence" value="ECO:0007669"/>
    <property type="project" value="InterPro"/>
</dbReference>
<evidence type="ECO:0000256" key="2">
    <source>
        <dbReference type="ARBA" id="ARBA00003690"/>
    </source>
</evidence>
<evidence type="ECO:0000256" key="5">
    <source>
        <dbReference type="ARBA" id="ARBA00010617"/>
    </source>
</evidence>